<keyword evidence="2" id="KW-1185">Reference proteome</keyword>
<sequence length="77" mass="8994">MFKVLTIKNQNSCLLNWFIVYGIFSPIKIYLEKKLERESGEDSGKVVVVRRWCVAANGGLDATNAMEFPIRCWERYF</sequence>
<comment type="caution">
    <text evidence="1">The sequence shown here is derived from an EMBL/GenBank/DDBJ whole genome shotgun (WGS) entry which is preliminary data.</text>
</comment>
<reference evidence="2" key="1">
    <citation type="journal article" date="2022" name="Mol. Ecol. Resour.">
        <title>The genomes of chicory, endive, great burdock and yacon provide insights into Asteraceae palaeo-polyploidization history and plant inulin production.</title>
        <authorList>
            <person name="Fan W."/>
            <person name="Wang S."/>
            <person name="Wang H."/>
            <person name="Wang A."/>
            <person name="Jiang F."/>
            <person name="Liu H."/>
            <person name="Zhao H."/>
            <person name="Xu D."/>
            <person name="Zhang Y."/>
        </authorList>
    </citation>
    <scope>NUCLEOTIDE SEQUENCE [LARGE SCALE GENOMIC DNA]</scope>
    <source>
        <strain evidence="2">cv. Yunnan</strain>
    </source>
</reference>
<proteinExistence type="predicted"/>
<evidence type="ECO:0000313" key="2">
    <source>
        <dbReference type="Proteomes" id="UP001056120"/>
    </source>
</evidence>
<evidence type="ECO:0000313" key="1">
    <source>
        <dbReference type="EMBL" id="KAI3732392.1"/>
    </source>
</evidence>
<reference evidence="1 2" key="2">
    <citation type="journal article" date="2022" name="Mol. Ecol. Resour.">
        <title>The genomes of chicory, endive, great burdock and yacon provide insights into Asteraceae paleo-polyploidization history and plant inulin production.</title>
        <authorList>
            <person name="Fan W."/>
            <person name="Wang S."/>
            <person name="Wang H."/>
            <person name="Wang A."/>
            <person name="Jiang F."/>
            <person name="Liu H."/>
            <person name="Zhao H."/>
            <person name="Xu D."/>
            <person name="Zhang Y."/>
        </authorList>
    </citation>
    <scope>NUCLEOTIDE SEQUENCE [LARGE SCALE GENOMIC DNA]</scope>
    <source>
        <strain evidence="2">cv. Yunnan</strain>
        <tissue evidence="1">Leaves</tissue>
    </source>
</reference>
<protein>
    <submittedName>
        <fullName evidence="1">Uncharacterized protein</fullName>
    </submittedName>
</protein>
<name>A0ACB9CDL4_9ASTR</name>
<dbReference type="Proteomes" id="UP001056120">
    <property type="component" value="Linkage Group LG21"/>
</dbReference>
<gene>
    <name evidence="1" type="ORF">L1987_63597</name>
</gene>
<dbReference type="EMBL" id="CM042038">
    <property type="protein sequence ID" value="KAI3732392.1"/>
    <property type="molecule type" value="Genomic_DNA"/>
</dbReference>
<organism evidence="1 2">
    <name type="scientific">Smallanthus sonchifolius</name>
    <dbReference type="NCBI Taxonomy" id="185202"/>
    <lineage>
        <taxon>Eukaryota</taxon>
        <taxon>Viridiplantae</taxon>
        <taxon>Streptophyta</taxon>
        <taxon>Embryophyta</taxon>
        <taxon>Tracheophyta</taxon>
        <taxon>Spermatophyta</taxon>
        <taxon>Magnoliopsida</taxon>
        <taxon>eudicotyledons</taxon>
        <taxon>Gunneridae</taxon>
        <taxon>Pentapetalae</taxon>
        <taxon>asterids</taxon>
        <taxon>campanulids</taxon>
        <taxon>Asterales</taxon>
        <taxon>Asteraceae</taxon>
        <taxon>Asteroideae</taxon>
        <taxon>Heliantheae alliance</taxon>
        <taxon>Millerieae</taxon>
        <taxon>Smallanthus</taxon>
    </lineage>
</organism>
<accession>A0ACB9CDL4</accession>